<proteinExistence type="predicted"/>
<keyword evidence="2" id="KW-1185">Reference proteome</keyword>
<accession>A0A1J7IT04</accession>
<gene>
    <name evidence="1" type="ORF">CONLIGDRAFT_107900</name>
</gene>
<reference evidence="1 2" key="1">
    <citation type="submission" date="2016-10" db="EMBL/GenBank/DDBJ databases">
        <title>Draft genome sequence of Coniochaeta ligniaria NRRL30616, a lignocellulolytic fungus for bioabatement of inhibitors in plant biomass hydrolysates.</title>
        <authorList>
            <consortium name="DOE Joint Genome Institute"/>
            <person name="Jimenez D.J."/>
            <person name="Hector R.E."/>
            <person name="Riley R."/>
            <person name="Sun H."/>
            <person name="Grigoriev I.V."/>
            <person name="Van Elsas J.D."/>
            <person name="Nichols N.N."/>
        </authorList>
    </citation>
    <scope>NUCLEOTIDE SEQUENCE [LARGE SCALE GENOMIC DNA]</scope>
    <source>
        <strain evidence="1 2">NRRL 30616</strain>
    </source>
</reference>
<protein>
    <submittedName>
        <fullName evidence="1">Uncharacterized protein</fullName>
    </submittedName>
</protein>
<dbReference type="InParanoid" id="A0A1J7IT04"/>
<name>A0A1J7IT04_9PEZI</name>
<evidence type="ECO:0000313" key="2">
    <source>
        <dbReference type="Proteomes" id="UP000182658"/>
    </source>
</evidence>
<dbReference type="AlphaFoldDB" id="A0A1J7IT04"/>
<evidence type="ECO:0000313" key="1">
    <source>
        <dbReference type="EMBL" id="OIW24225.1"/>
    </source>
</evidence>
<dbReference type="EMBL" id="KV875104">
    <property type="protein sequence ID" value="OIW24225.1"/>
    <property type="molecule type" value="Genomic_DNA"/>
</dbReference>
<dbReference type="Proteomes" id="UP000182658">
    <property type="component" value="Unassembled WGS sequence"/>
</dbReference>
<sequence length="116" mass="12976">MSFSEAIHGPWSYYSQAECRRHITGSQSLGVIHLLVSQRPPRGLQKSDHSCEFGNKSTYLGPPHPSAWLADSSALSPGQKVPQQPDWDPVRSWWRPWSFANCDGDLLFGTATRLLP</sequence>
<organism evidence="1 2">
    <name type="scientific">Coniochaeta ligniaria NRRL 30616</name>
    <dbReference type="NCBI Taxonomy" id="1408157"/>
    <lineage>
        <taxon>Eukaryota</taxon>
        <taxon>Fungi</taxon>
        <taxon>Dikarya</taxon>
        <taxon>Ascomycota</taxon>
        <taxon>Pezizomycotina</taxon>
        <taxon>Sordariomycetes</taxon>
        <taxon>Sordariomycetidae</taxon>
        <taxon>Coniochaetales</taxon>
        <taxon>Coniochaetaceae</taxon>
        <taxon>Coniochaeta</taxon>
    </lineage>
</organism>